<dbReference type="PATRIC" id="fig|1297742.4.peg.5224"/>
<dbReference type="Proteomes" id="UP000009026">
    <property type="component" value="Chromosome"/>
</dbReference>
<organism evidence="1 2">
    <name type="scientific">Pseudomyxococcus hansupus</name>
    <dbReference type="NCBI Taxonomy" id="1297742"/>
    <lineage>
        <taxon>Bacteria</taxon>
        <taxon>Pseudomonadati</taxon>
        <taxon>Myxococcota</taxon>
        <taxon>Myxococcia</taxon>
        <taxon>Myxococcales</taxon>
        <taxon>Cystobacterineae</taxon>
        <taxon>Myxococcaceae</taxon>
        <taxon>Pseudomyxococcus</taxon>
    </lineage>
</organism>
<name>A0A0H4XIZ4_9BACT</name>
<accession>A0A0H4XIZ4</accession>
<dbReference type="AlphaFoldDB" id="A0A0H4XIZ4"/>
<evidence type="ECO:0000313" key="1">
    <source>
        <dbReference type="EMBL" id="AKQ68237.1"/>
    </source>
</evidence>
<dbReference type="EMBL" id="CP012109">
    <property type="protein sequence ID" value="AKQ68237.1"/>
    <property type="molecule type" value="Genomic_DNA"/>
</dbReference>
<dbReference type="KEGG" id="mym:A176_005149"/>
<sequence>MSSTCRTFEASSSASVLEAKSRFLSLRKGTRRFWSTRLMMSSLRNGNGRAHLLQRADDGVEGS</sequence>
<evidence type="ECO:0000313" key="2">
    <source>
        <dbReference type="Proteomes" id="UP000009026"/>
    </source>
</evidence>
<gene>
    <name evidence="1" type="ORF">A176_005149</name>
</gene>
<keyword evidence="2" id="KW-1185">Reference proteome</keyword>
<reference evidence="1 2" key="1">
    <citation type="journal article" date="2016" name="PLoS ONE">
        <title>Complete Genome Sequence and Comparative Genomics of a Novel Myxobacterium Myxococcus hansupus.</title>
        <authorList>
            <person name="Sharma G."/>
            <person name="Narwani T."/>
            <person name="Subramanian S."/>
        </authorList>
    </citation>
    <scope>NUCLEOTIDE SEQUENCE [LARGE SCALE GENOMIC DNA]</scope>
    <source>
        <strain evidence="2">mixupus</strain>
    </source>
</reference>
<proteinExistence type="predicted"/>
<protein>
    <submittedName>
        <fullName evidence="1">Uncharacterized protein</fullName>
    </submittedName>
</protein>